<protein>
    <submittedName>
        <fullName evidence="2">Uncharacterized protein</fullName>
    </submittedName>
</protein>
<dbReference type="EMBL" id="JAACNO010001574">
    <property type="protein sequence ID" value="KAF4139110.1"/>
    <property type="molecule type" value="Genomic_DNA"/>
</dbReference>
<accession>A0A833TLZ1</accession>
<evidence type="ECO:0000313" key="4">
    <source>
        <dbReference type="Proteomes" id="UP000602510"/>
    </source>
</evidence>
<keyword evidence="4" id="KW-1185">Reference proteome</keyword>
<gene>
    <name evidence="2" type="ORF">GN244_ATG01307</name>
    <name evidence="3" type="ORF">GN958_ATG11695</name>
</gene>
<dbReference type="Proteomes" id="UP000704712">
    <property type="component" value="Unassembled WGS sequence"/>
</dbReference>
<comment type="caution">
    <text evidence="2">The sequence shown here is derived from an EMBL/GenBank/DDBJ whole genome shotgun (WGS) entry which is preliminary data.</text>
</comment>
<dbReference type="EMBL" id="WSZM01000020">
    <property type="protein sequence ID" value="KAF4046289.1"/>
    <property type="molecule type" value="Genomic_DNA"/>
</dbReference>
<reference evidence="2" key="1">
    <citation type="submission" date="2020-04" db="EMBL/GenBank/DDBJ databases">
        <title>Hybrid Assembly of Korean Phytophthora infestans isolates.</title>
        <authorList>
            <person name="Prokchorchik M."/>
            <person name="Lee Y."/>
            <person name="Seo J."/>
            <person name="Cho J.-H."/>
            <person name="Park Y.-E."/>
            <person name="Jang D.-C."/>
            <person name="Im J.-S."/>
            <person name="Choi J.-G."/>
            <person name="Park H.-J."/>
            <person name="Lee G.-B."/>
            <person name="Lee Y.-G."/>
            <person name="Hong S.-Y."/>
            <person name="Cho K."/>
            <person name="Sohn K.H."/>
        </authorList>
    </citation>
    <scope>NUCLEOTIDE SEQUENCE</scope>
    <source>
        <strain evidence="2">KR_1_A1</strain>
        <strain evidence="3">KR_2_A2</strain>
    </source>
</reference>
<proteinExistence type="predicted"/>
<dbReference type="AlphaFoldDB" id="A0A833TLZ1"/>
<organism evidence="2 4">
    <name type="scientific">Phytophthora infestans</name>
    <name type="common">Potato late blight agent</name>
    <name type="synonym">Botrytis infestans</name>
    <dbReference type="NCBI Taxonomy" id="4787"/>
    <lineage>
        <taxon>Eukaryota</taxon>
        <taxon>Sar</taxon>
        <taxon>Stramenopiles</taxon>
        <taxon>Oomycota</taxon>
        <taxon>Peronosporomycetes</taxon>
        <taxon>Peronosporales</taxon>
        <taxon>Peronosporaceae</taxon>
        <taxon>Phytophthora</taxon>
    </lineage>
</organism>
<evidence type="ECO:0000313" key="3">
    <source>
        <dbReference type="EMBL" id="KAF4139110.1"/>
    </source>
</evidence>
<name>A0A833TLZ1_PHYIN</name>
<evidence type="ECO:0000256" key="1">
    <source>
        <dbReference type="SAM" id="MobiDB-lite"/>
    </source>
</evidence>
<dbReference type="Proteomes" id="UP000602510">
    <property type="component" value="Unassembled WGS sequence"/>
</dbReference>
<sequence>MLGPCCMWRSCIISREFQDSQNDSNLCMWHTSVQRYLEADEWRQYTPNECRVKEERFIVETEALVERTKRVILVSSSLLEELSTRHLPQSIEAFYEHVINTSSNHVYQTEVLRQTRLAGIANGITSVSDLEESHRELRRLVHVSEEILDTENCATRELKQLLQLSTPLFSEGDAEYYCKIYNYTLHKAVYPGVADSYIQHDFFDVGELQSDIRTRDLELRLRLGRQKLQILMRRRKDEEIQVVSSTPLPGMNFHAAPRQAGLNNPEIGPSVYDVIHVMRKGRQSLLRQQRRHGHESSHESKRYAQLSRSLERWASDLAFPSESLRGQGDAGNKVSYKKCKQ</sequence>
<feature type="region of interest" description="Disordered" evidence="1">
    <location>
        <begin position="321"/>
        <end position="341"/>
    </location>
</feature>
<evidence type="ECO:0000313" key="2">
    <source>
        <dbReference type="EMBL" id="KAF4046289.1"/>
    </source>
</evidence>